<dbReference type="GO" id="GO:0022857">
    <property type="term" value="F:transmembrane transporter activity"/>
    <property type="evidence" value="ECO:0007669"/>
    <property type="project" value="InterPro"/>
</dbReference>
<proteinExistence type="predicted"/>
<feature type="transmembrane region" description="Helical" evidence="1">
    <location>
        <begin position="346"/>
        <end position="364"/>
    </location>
</feature>
<dbReference type="Gene3D" id="1.20.1250.20">
    <property type="entry name" value="MFS general substrate transporter like domains"/>
    <property type="match status" value="1"/>
</dbReference>
<evidence type="ECO:0000313" key="3">
    <source>
        <dbReference type="Proteomes" id="UP000252008"/>
    </source>
</evidence>
<feature type="transmembrane region" description="Helical" evidence="1">
    <location>
        <begin position="174"/>
        <end position="194"/>
    </location>
</feature>
<keyword evidence="3" id="KW-1185">Reference proteome</keyword>
<feature type="transmembrane region" description="Helical" evidence="1">
    <location>
        <begin position="49"/>
        <end position="72"/>
    </location>
</feature>
<dbReference type="EMBL" id="UEGS01000001">
    <property type="protein sequence ID" value="SRX81621.1"/>
    <property type="molecule type" value="Genomic_DNA"/>
</dbReference>
<dbReference type="SUPFAM" id="SSF103473">
    <property type="entry name" value="MFS general substrate transporter"/>
    <property type="match status" value="1"/>
</dbReference>
<keyword evidence="1" id="KW-0812">Transmembrane</keyword>
<dbReference type="InterPro" id="IPR052524">
    <property type="entry name" value="MFS_Cyanate_Porter"/>
</dbReference>
<dbReference type="Pfam" id="PF07690">
    <property type="entry name" value="MFS_1"/>
    <property type="match status" value="1"/>
</dbReference>
<name>A0A375YKH7_MYCPF</name>
<feature type="transmembrane region" description="Helical" evidence="1">
    <location>
        <begin position="253"/>
        <end position="274"/>
    </location>
</feature>
<feature type="transmembrane region" description="Helical" evidence="1">
    <location>
        <begin position="215"/>
        <end position="233"/>
    </location>
</feature>
<feature type="transmembrane region" description="Helical" evidence="1">
    <location>
        <begin position="281"/>
        <end position="300"/>
    </location>
</feature>
<organism evidence="2 3">
    <name type="scientific">Mycolicibacterium parafortuitum</name>
    <name type="common">Mycobacterium parafortuitum</name>
    <dbReference type="NCBI Taxonomy" id="39692"/>
    <lineage>
        <taxon>Bacteria</taxon>
        <taxon>Bacillati</taxon>
        <taxon>Actinomycetota</taxon>
        <taxon>Actinomycetes</taxon>
        <taxon>Mycobacteriales</taxon>
        <taxon>Mycobacteriaceae</taxon>
        <taxon>Mycolicibacterium</taxon>
    </lineage>
</organism>
<feature type="transmembrane region" description="Helical" evidence="1">
    <location>
        <begin position="370"/>
        <end position="390"/>
    </location>
</feature>
<dbReference type="Proteomes" id="UP000252008">
    <property type="component" value="Unassembled WGS sequence"/>
</dbReference>
<dbReference type="PANTHER" id="PTHR23523:SF2">
    <property type="entry name" value="2-NITROIMIDAZOLE TRANSPORTER"/>
    <property type="match status" value="1"/>
</dbReference>
<feature type="transmembrane region" description="Helical" evidence="1">
    <location>
        <begin position="306"/>
        <end position="326"/>
    </location>
</feature>
<dbReference type="InterPro" id="IPR036259">
    <property type="entry name" value="MFS_trans_sf"/>
</dbReference>
<accession>A0A375YKH7</accession>
<keyword evidence="1" id="KW-0472">Membrane</keyword>
<evidence type="ECO:0000256" key="1">
    <source>
        <dbReference type="SAM" id="Phobius"/>
    </source>
</evidence>
<reference evidence="2 3" key="1">
    <citation type="submission" date="2018-05" db="EMBL/GenBank/DDBJ databases">
        <authorList>
            <consortium name="IHU Genomes"/>
        </authorList>
    </citation>
    <scope>NUCLEOTIDE SEQUENCE [LARGE SCALE GENOMIC DNA]</scope>
    <source>
        <strain evidence="2 3">P7335</strain>
    </source>
</reference>
<feature type="transmembrane region" description="Helical" evidence="1">
    <location>
        <begin position="141"/>
        <end position="162"/>
    </location>
</feature>
<dbReference type="RefSeq" id="WP_083146339.1">
    <property type="nucleotide sequence ID" value="NZ_MVID01000033.1"/>
</dbReference>
<dbReference type="InterPro" id="IPR011701">
    <property type="entry name" value="MFS"/>
</dbReference>
<dbReference type="AlphaFoldDB" id="A0A375YKH7"/>
<evidence type="ECO:0000313" key="2">
    <source>
        <dbReference type="EMBL" id="SRX81621.1"/>
    </source>
</evidence>
<dbReference type="PANTHER" id="PTHR23523">
    <property type="match status" value="1"/>
</dbReference>
<protein>
    <submittedName>
        <fullName evidence="2">Permease, MFS-type [Saccharothrix espanaensis DSM]</fullName>
    </submittedName>
</protein>
<feature type="transmembrane region" description="Helical" evidence="1">
    <location>
        <begin position="84"/>
        <end position="101"/>
    </location>
</feature>
<keyword evidence="1" id="KW-1133">Transmembrane helix</keyword>
<sequence length="395" mass="40464">MTSRLARRHTALTATPLLLVGVALAAFNLRPAVTSIASVLGEVQGDLGASVVWASVLTAVPAVCFGLAAIAAPWLNRRFGLARAIGLSLAVLTCGLLLRVVGGPWLVLGGTFVATSGIAIGNVLIPVVVKQSFPGAVGRVTGMYTAALAAGGGIAAAATPALDSLLGGWRPAVGAWAILSAAALILWGVGVRHGEVPEHPVPTDGPRRSLLRNPVAWAVAGFFGMQSCSAYILMGWLVEFFVSHGIPRTEAGLMLALMNLMGIPLNLVIPMFALRRPSQSGWILAVTSATMIATVGLWVAPTAAPWLWTVLFGVGTATLPIALGVVALRARATAETAALSAMSQGFGYLIAATGPLAFGVLHAVSAGWKLPILLLGAVTLIQGALGWVAGRPRVI</sequence>
<feature type="transmembrane region" description="Helical" evidence="1">
    <location>
        <begin position="107"/>
        <end position="129"/>
    </location>
</feature>
<gene>
    <name evidence="2" type="ORF">MPP7335_03377</name>
</gene>